<evidence type="ECO:0000313" key="3">
    <source>
        <dbReference type="Proteomes" id="UP000018692"/>
    </source>
</evidence>
<keyword evidence="1" id="KW-0812">Transmembrane</keyword>
<keyword evidence="1" id="KW-0472">Membrane</keyword>
<reference evidence="2 3" key="1">
    <citation type="submission" date="2013-07" db="EMBL/GenBank/DDBJ databases">
        <title>Isolation of Lactococcus garvieae strain TRF1 from the fecal material of a timber rattlesnake.</title>
        <authorList>
            <person name="McLaughlin R.W."/>
            <person name="Cochran P.A."/>
            <person name="Dowd S.E."/>
        </authorList>
    </citation>
    <scope>NUCLEOTIDE SEQUENCE [LARGE SCALE GENOMIC DNA]</scope>
    <source>
        <strain evidence="2 3">TRF1</strain>
    </source>
</reference>
<comment type="caution">
    <text evidence="2">The sequence shown here is derived from an EMBL/GenBank/DDBJ whole genome shotgun (WGS) entry which is preliminary data.</text>
</comment>
<feature type="transmembrane region" description="Helical" evidence="1">
    <location>
        <begin position="16"/>
        <end position="38"/>
    </location>
</feature>
<accession>V8AQ88</accession>
<keyword evidence="1" id="KW-1133">Transmembrane helix</keyword>
<sequence>MAMMPALVADSKWKNCAIIMANVAQIAVLIVLCPILIWL</sequence>
<dbReference type="Proteomes" id="UP000018692">
    <property type="component" value="Unassembled WGS sequence"/>
</dbReference>
<dbReference type="EMBL" id="AVFE01000019">
    <property type="protein sequence ID" value="ETD04717.1"/>
    <property type="molecule type" value="Genomic_DNA"/>
</dbReference>
<proteinExistence type="predicted"/>
<dbReference type="AlphaFoldDB" id="V8AQ88"/>
<gene>
    <name evidence="2" type="ORF">N568_0106190</name>
</gene>
<name>V8AQ88_9LACT</name>
<protein>
    <submittedName>
        <fullName evidence="2">Uncharacterized protein</fullName>
    </submittedName>
</protein>
<evidence type="ECO:0000313" key="2">
    <source>
        <dbReference type="EMBL" id="ETD04717.1"/>
    </source>
</evidence>
<evidence type="ECO:0000256" key="1">
    <source>
        <dbReference type="SAM" id="Phobius"/>
    </source>
</evidence>
<organism evidence="2 3">
    <name type="scientific">Lactococcus garvieae TRF1</name>
    <dbReference type="NCBI Taxonomy" id="1380772"/>
    <lineage>
        <taxon>Bacteria</taxon>
        <taxon>Bacillati</taxon>
        <taxon>Bacillota</taxon>
        <taxon>Bacilli</taxon>
        <taxon>Lactobacillales</taxon>
        <taxon>Streptococcaceae</taxon>
        <taxon>Lactococcus</taxon>
    </lineage>
</organism>